<accession>A0ABW2KWP0</accession>
<keyword evidence="6" id="KW-0969">Cilium</keyword>
<dbReference type="InterPro" id="IPR036737">
    <property type="entry name" value="OmpA-like_sf"/>
</dbReference>
<keyword evidence="4" id="KW-1133">Transmembrane helix</keyword>
<organism evidence="6 7">
    <name type="scientific">Rhodocista pekingensis</name>
    <dbReference type="NCBI Taxonomy" id="201185"/>
    <lineage>
        <taxon>Bacteria</taxon>
        <taxon>Pseudomonadati</taxon>
        <taxon>Pseudomonadota</taxon>
        <taxon>Alphaproteobacteria</taxon>
        <taxon>Rhodospirillales</taxon>
        <taxon>Azospirillaceae</taxon>
        <taxon>Rhodocista</taxon>
    </lineage>
</organism>
<comment type="caution">
    <text evidence="6">The sequence shown here is derived from an EMBL/GenBank/DDBJ whole genome shotgun (WGS) entry which is preliminary data.</text>
</comment>
<evidence type="ECO:0000256" key="4">
    <source>
        <dbReference type="SAM" id="Phobius"/>
    </source>
</evidence>
<evidence type="ECO:0000313" key="7">
    <source>
        <dbReference type="Proteomes" id="UP001596456"/>
    </source>
</evidence>
<dbReference type="Proteomes" id="UP001596456">
    <property type="component" value="Unassembled WGS sequence"/>
</dbReference>
<evidence type="ECO:0000256" key="1">
    <source>
        <dbReference type="PROSITE-ProRule" id="PRU00473"/>
    </source>
</evidence>
<feature type="region of interest" description="Disordered" evidence="3">
    <location>
        <begin position="232"/>
        <end position="262"/>
    </location>
</feature>
<evidence type="ECO:0000256" key="3">
    <source>
        <dbReference type="SAM" id="MobiDB-lite"/>
    </source>
</evidence>
<proteinExistence type="predicted"/>
<dbReference type="EMBL" id="JBHTCM010000010">
    <property type="protein sequence ID" value="MFC7333805.1"/>
    <property type="molecule type" value="Genomic_DNA"/>
</dbReference>
<keyword evidence="6" id="KW-0282">Flagellum</keyword>
<evidence type="ECO:0000256" key="2">
    <source>
        <dbReference type="SAM" id="Coils"/>
    </source>
</evidence>
<dbReference type="PROSITE" id="PS51123">
    <property type="entry name" value="OMPA_2"/>
    <property type="match status" value="1"/>
</dbReference>
<evidence type="ECO:0000313" key="6">
    <source>
        <dbReference type="EMBL" id="MFC7333805.1"/>
    </source>
</evidence>
<keyword evidence="7" id="KW-1185">Reference proteome</keyword>
<dbReference type="InterPro" id="IPR050330">
    <property type="entry name" value="Bact_OuterMem_StrucFunc"/>
</dbReference>
<dbReference type="Gene3D" id="3.30.1330.60">
    <property type="entry name" value="OmpA-like domain"/>
    <property type="match status" value="1"/>
</dbReference>
<evidence type="ECO:0000259" key="5">
    <source>
        <dbReference type="PROSITE" id="PS51123"/>
    </source>
</evidence>
<dbReference type="RefSeq" id="WP_377359118.1">
    <property type="nucleotide sequence ID" value="NZ_JBHTCM010000010.1"/>
</dbReference>
<feature type="transmembrane region" description="Helical" evidence="4">
    <location>
        <begin position="15"/>
        <end position="39"/>
    </location>
</feature>
<dbReference type="PANTHER" id="PTHR30329:SF21">
    <property type="entry name" value="LIPOPROTEIN YIAD-RELATED"/>
    <property type="match status" value="1"/>
</dbReference>
<sequence>MAMITGPDEETEEGYFASISDLMIGILFIFLLMLTVFALNFRNAEEKVVDLSRYEEVVDEARRLTEEAARQKQENEELRRLLTQAVAQLERDIESRRSMRNQMLRSLEASLDRQGVRVTLDPESGILRLSGDLLFETGKAVYREEADRTVKVMADILGSVLPCFAEGASVACPGERMPILEAVLVEGHTDRQPFRNVPAAQSQALNDRLSTERALAVFQSLREASPVLETLRNPGGQPLLGVSGYGERRPLPEAQGTTEEDYRRNRRIDLRFVLSSRTSDELERLRGRINDVLDQGGPSQGGPSQGGQDPKGPNHDRPGETP</sequence>
<keyword evidence="1 4" id="KW-0472">Membrane</keyword>
<dbReference type="PANTHER" id="PTHR30329">
    <property type="entry name" value="STATOR ELEMENT OF FLAGELLAR MOTOR COMPLEX"/>
    <property type="match status" value="1"/>
</dbReference>
<feature type="domain" description="OmpA-like" evidence="5">
    <location>
        <begin position="122"/>
        <end position="276"/>
    </location>
</feature>
<feature type="region of interest" description="Disordered" evidence="3">
    <location>
        <begin position="285"/>
        <end position="322"/>
    </location>
</feature>
<reference evidence="7" key="1">
    <citation type="journal article" date="2019" name="Int. J. Syst. Evol. Microbiol.">
        <title>The Global Catalogue of Microorganisms (GCM) 10K type strain sequencing project: providing services to taxonomists for standard genome sequencing and annotation.</title>
        <authorList>
            <consortium name="The Broad Institute Genomics Platform"/>
            <consortium name="The Broad Institute Genome Sequencing Center for Infectious Disease"/>
            <person name="Wu L."/>
            <person name="Ma J."/>
        </authorList>
    </citation>
    <scope>NUCLEOTIDE SEQUENCE [LARGE SCALE GENOMIC DNA]</scope>
    <source>
        <strain evidence="7">CGMCC 1.16275</strain>
    </source>
</reference>
<keyword evidence="2" id="KW-0175">Coiled coil</keyword>
<keyword evidence="6" id="KW-0966">Cell projection</keyword>
<dbReference type="SUPFAM" id="SSF103088">
    <property type="entry name" value="OmpA-like"/>
    <property type="match status" value="1"/>
</dbReference>
<protein>
    <submittedName>
        <fullName evidence="6">Flagellar motor protein MotB</fullName>
    </submittedName>
</protein>
<keyword evidence="4" id="KW-0812">Transmembrane</keyword>
<dbReference type="CDD" id="cd07185">
    <property type="entry name" value="OmpA_C-like"/>
    <property type="match status" value="1"/>
</dbReference>
<feature type="compositionally biased region" description="Basic and acidic residues" evidence="3">
    <location>
        <begin position="312"/>
        <end position="322"/>
    </location>
</feature>
<dbReference type="InterPro" id="IPR006665">
    <property type="entry name" value="OmpA-like"/>
</dbReference>
<gene>
    <name evidence="6" type="ORF">ACFQPS_11580</name>
</gene>
<feature type="coiled-coil region" evidence="2">
    <location>
        <begin position="51"/>
        <end position="92"/>
    </location>
</feature>
<name>A0ABW2KWP0_9PROT</name>